<dbReference type="Proteomes" id="UP001566132">
    <property type="component" value="Unassembled WGS sequence"/>
</dbReference>
<dbReference type="PANTHER" id="PTHR16231">
    <property type="entry name" value="COMM DOMAIN-CONTAINING PROTEIN 4-8 FAMILY MEMBER"/>
    <property type="match status" value="1"/>
</dbReference>
<accession>A0ABD1EE97</accession>
<gene>
    <name evidence="1" type="ORF">ABEB36_010963</name>
</gene>
<dbReference type="Pfam" id="PF21672">
    <property type="entry name" value="COMM_HN"/>
    <property type="match status" value="1"/>
</dbReference>
<name>A0ABD1EE97_HYPHA</name>
<evidence type="ECO:0000313" key="2">
    <source>
        <dbReference type="Proteomes" id="UP001566132"/>
    </source>
</evidence>
<organism evidence="1 2">
    <name type="scientific">Hypothenemus hampei</name>
    <name type="common">Coffee berry borer</name>
    <dbReference type="NCBI Taxonomy" id="57062"/>
    <lineage>
        <taxon>Eukaryota</taxon>
        <taxon>Metazoa</taxon>
        <taxon>Ecdysozoa</taxon>
        <taxon>Arthropoda</taxon>
        <taxon>Hexapoda</taxon>
        <taxon>Insecta</taxon>
        <taxon>Pterygota</taxon>
        <taxon>Neoptera</taxon>
        <taxon>Endopterygota</taxon>
        <taxon>Coleoptera</taxon>
        <taxon>Polyphaga</taxon>
        <taxon>Cucujiformia</taxon>
        <taxon>Curculionidae</taxon>
        <taxon>Scolytinae</taxon>
        <taxon>Hypothenemus</taxon>
    </lineage>
</organism>
<evidence type="ECO:0008006" key="3">
    <source>
        <dbReference type="Google" id="ProtNLM"/>
    </source>
</evidence>
<protein>
    <recommendedName>
        <fullName evidence="3">COMM domain-containing protein 4</fullName>
    </recommendedName>
</protein>
<reference evidence="1 2" key="1">
    <citation type="submission" date="2024-05" db="EMBL/GenBank/DDBJ databases">
        <title>Genetic variation in Jamaican populations of the coffee berry borer (Hypothenemus hampei).</title>
        <authorList>
            <person name="Errbii M."/>
            <person name="Myrie A."/>
        </authorList>
    </citation>
    <scope>NUCLEOTIDE SEQUENCE [LARGE SCALE GENOMIC DNA]</scope>
    <source>
        <strain evidence="1">JA-Hopewell-2020-01-JO</strain>
        <tissue evidence="1">Whole body</tissue>
    </source>
</reference>
<dbReference type="AlphaFoldDB" id="A0ABD1EE97"/>
<evidence type="ECO:0000313" key="1">
    <source>
        <dbReference type="EMBL" id="KAL1492760.1"/>
    </source>
</evidence>
<keyword evidence="2" id="KW-1185">Reference proteome</keyword>
<dbReference type="PANTHER" id="PTHR16231:SF4">
    <property type="entry name" value="COMM DOMAIN-CONTAINING PROTEIN 4"/>
    <property type="match status" value="1"/>
</dbReference>
<comment type="caution">
    <text evidence="1">The sequence shown here is derived from an EMBL/GenBank/DDBJ whole genome shotgun (WGS) entry which is preliminary data.</text>
</comment>
<dbReference type="InterPro" id="IPR047155">
    <property type="entry name" value="COMMD4/6/7/8"/>
</dbReference>
<dbReference type="EMBL" id="JBDJPC010000008">
    <property type="protein sequence ID" value="KAL1492760.1"/>
    <property type="molecule type" value="Genomic_DNA"/>
</dbReference>
<proteinExistence type="predicted"/>
<sequence length="186" mass="20889">MRFRFNGGAGCPEWIIHEVTSLSYLSCVKLKTLSKIICEGIINPPIQYSSAEKLFQNSKLEDRGVDLKCCISCLTYIISAAIQFNCDSRSLHLELQQLGLPIEHTNAIKRVFDEYNTSLKETFKDQSLKINPLEENAKITQGDNGCALLQVKVNDKETCITMAPDTVDDLINELLQVKSIMTELKS</sequence>